<feature type="region of interest" description="Disordered" evidence="2">
    <location>
        <begin position="427"/>
        <end position="475"/>
    </location>
</feature>
<feature type="coiled-coil region" evidence="1">
    <location>
        <begin position="203"/>
        <end position="241"/>
    </location>
</feature>
<name>A0A7S2R7J6_9STRA</name>
<feature type="coiled-coil region" evidence="1">
    <location>
        <begin position="357"/>
        <end position="421"/>
    </location>
</feature>
<organism evidence="3">
    <name type="scientific">Mucochytrium quahogii</name>
    <dbReference type="NCBI Taxonomy" id="96639"/>
    <lineage>
        <taxon>Eukaryota</taxon>
        <taxon>Sar</taxon>
        <taxon>Stramenopiles</taxon>
        <taxon>Bigyra</taxon>
        <taxon>Labyrinthulomycetes</taxon>
        <taxon>Thraustochytrida</taxon>
        <taxon>Thraustochytriidae</taxon>
        <taxon>Mucochytrium</taxon>
    </lineage>
</organism>
<proteinExistence type="predicted"/>
<feature type="compositionally biased region" description="Basic residues" evidence="2">
    <location>
        <begin position="102"/>
        <end position="114"/>
    </location>
</feature>
<evidence type="ECO:0000313" key="3">
    <source>
        <dbReference type="EMBL" id="CAD9662935.1"/>
    </source>
</evidence>
<accession>A0A7S2R7J6</accession>
<protein>
    <submittedName>
        <fullName evidence="3">Uncharacterized protein</fullName>
    </submittedName>
</protein>
<reference evidence="3" key="1">
    <citation type="submission" date="2021-01" db="EMBL/GenBank/DDBJ databases">
        <authorList>
            <person name="Corre E."/>
            <person name="Pelletier E."/>
            <person name="Niang G."/>
            <person name="Scheremetjew M."/>
            <person name="Finn R."/>
            <person name="Kale V."/>
            <person name="Holt S."/>
            <person name="Cochrane G."/>
            <person name="Meng A."/>
            <person name="Brown T."/>
            <person name="Cohen L."/>
        </authorList>
    </citation>
    <scope>NUCLEOTIDE SEQUENCE</scope>
    <source>
        <strain evidence="3">NY070348D</strain>
    </source>
</reference>
<keyword evidence="1" id="KW-0175">Coiled coil</keyword>
<gene>
    <name evidence="3" type="ORF">QSP1433_LOCUS493</name>
</gene>
<feature type="region of interest" description="Disordered" evidence="2">
    <location>
        <begin position="75"/>
        <end position="145"/>
    </location>
</feature>
<dbReference type="AlphaFoldDB" id="A0A7S2R7J6"/>
<sequence length="475" mass="53941">MVRGMPVFKIYCDIAQGVEGGEGNPTDRRKTGRKMRAQSLASLQDLNRRELQILAKEYGIRANLKSADIISKILQANGKPQNPPKPGVLVNRENVDPQTVKKASKSTAKKRKSSTKPVQSKASPKKRTRRSTELKSRSTVTSQAQQSFEAAKLKRMRSLVSVEAADKAAVRLYVKEQQQAETLRLKKAKHNAVTEGVARRNLKNAAKQAANCAQNRLNMKKQKIQKEIEDKRKKALLVEKAVNPVIKAKLLRVKVRQKGKTVADEAARQATSRAQRLIERQRLQQAQAQEQIKKKIEQKRLFETAVNPVNKDKVMRMKTMQQGKTAAETAANQAVSREKRLIEQKKAEAIAKNMETLHTAMAKQKELQKQLQEMRAQREASKLQLAQEAETFEQDFKKQRLESAEKRRVRSKELVQEALNMEIALAFEKENIPPGQKKPLGSYDYVPTSKKRRLSNRKLTGKAKGNKKKHKKSRR</sequence>
<dbReference type="EMBL" id="HBHK01000798">
    <property type="protein sequence ID" value="CAD9662935.1"/>
    <property type="molecule type" value="Transcribed_RNA"/>
</dbReference>
<evidence type="ECO:0000256" key="2">
    <source>
        <dbReference type="SAM" id="MobiDB-lite"/>
    </source>
</evidence>
<evidence type="ECO:0000256" key="1">
    <source>
        <dbReference type="SAM" id="Coils"/>
    </source>
</evidence>
<feature type="compositionally biased region" description="Basic residues" evidence="2">
    <location>
        <begin position="449"/>
        <end position="475"/>
    </location>
</feature>